<accession>A0A3N0CYV2</accession>
<name>A0A3N0CYV2_SINP1</name>
<sequence length="68" mass="8223">MESLWRCTFPYQRIHERTYRNQYQPDYPSLMSKHINAVTPKGFVIKLILFVMAFQPDNFIEKLETQVI</sequence>
<proteinExistence type="predicted"/>
<organism evidence="1 2">
    <name type="scientific">Sinomicrobium pectinilyticum</name>
    <dbReference type="NCBI Taxonomy" id="1084421"/>
    <lineage>
        <taxon>Bacteria</taxon>
        <taxon>Pseudomonadati</taxon>
        <taxon>Bacteroidota</taxon>
        <taxon>Flavobacteriia</taxon>
        <taxon>Flavobacteriales</taxon>
        <taxon>Flavobacteriaceae</taxon>
        <taxon>Sinomicrobium</taxon>
    </lineage>
</organism>
<keyword evidence="2" id="KW-1185">Reference proteome</keyword>
<reference evidence="1 2" key="1">
    <citation type="submission" date="2018-10" db="EMBL/GenBank/DDBJ databases">
        <title>Sinomicrobium pectinilyticum sp. nov., a pectinase-producing bacterium isolated from alkaline and saline soil, and emended description of the genus Sinomicrobium.</title>
        <authorList>
            <person name="Cheng B."/>
            <person name="Li C."/>
            <person name="Lai Q."/>
            <person name="Du M."/>
            <person name="Shao Z."/>
            <person name="Xu P."/>
            <person name="Yang C."/>
        </authorList>
    </citation>
    <scope>NUCLEOTIDE SEQUENCE [LARGE SCALE GENOMIC DNA]</scope>
    <source>
        <strain evidence="1 2">5DNS001</strain>
    </source>
</reference>
<gene>
    <name evidence="1" type="ORF">ED312_23190</name>
</gene>
<comment type="caution">
    <text evidence="1">The sequence shown here is derived from an EMBL/GenBank/DDBJ whole genome shotgun (WGS) entry which is preliminary data.</text>
</comment>
<evidence type="ECO:0000313" key="2">
    <source>
        <dbReference type="Proteomes" id="UP000267469"/>
    </source>
</evidence>
<dbReference type="Proteomes" id="UP000267469">
    <property type="component" value="Unassembled WGS sequence"/>
</dbReference>
<protein>
    <submittedName>
        <fullName evidence="1">Uncharacterized protein</fullName>
    </submittedName>
</protein>
<dbReference type="EMBL" id="RJTM01000203">
    <property type="protein sequence ID" value="RNL68598.1"/>
    <property type="molecule type" value="Genomic_DNA"/>
</dbReference>
<dbReference type="AlphaFoldDB" id="A0A3N0CYV2"/>
<evidence type="ECO:0000313" key="1">
    <source>
        <dbReference type="EMBL" id="RNL68598.1"/>
    </source>
</evidence>